<dbReference type="Gene3D" id="3.40.50.10320">
    <property type="entry name" value="LmbE-like"/>
    <property type="match status" value="1"/>
</dbReference>
<dbReference type="Gene3D" id="3.40.50.150">
    <property type="entry name" value="Vaccinia Virus protein VP39"/>
    <property type="match status" value="1"/>
</dbReference>
<keyword evidence="1" id="KW-0862">Zinc</keyword>
<dbReference type="GO" id="GO:0016811">
    <property type="term" value="F:hydrolase activity, acting on carbon-nitrogen (but not peptide) bonds, in linear amides"/>
    <property type="evidence" value="ECO:0007669"/>
    <property type="project" value="TreeGrafter"/>
</dbReference>
<reference evidence="3 4" key="1">
    <citation type="submission" date="2018-08" db="EMBL/GenBank/DDBJ databases">
        <title>Microbacterium lemovicicum sp. nov., a bacterium isolated from a natural uranium-rich soil.</title>
        <authorList>
            <person name="ORTET P."/>
        </authorList>
    </citation>
    <scope>NUCLEOTIDE SEQUENCE [LARGE SCALE GENOMIC DNA]</scope>
    <source>
        <strain evidence="3 4">Viu22</strain>
    </source>
</reference>
<feature type="domain" description="Methyltransferase type 11" evidence="2">
    <location>
        <begin position="320"/>
        <end position="414"/>
    </location>
</feature>
<dbReference type="OrthoDB" id="116799at2"/>
<dbReference type="GO" id="GO:0043770">
    <property type="term" value="F:demethylmenaquinone methyltransferase activity"/>
    <property type="evidence" value="ECO:0007669"/>
    <property type="project" value="UniProtKB-EC"/>
</dbReference>
<organism evidence="3 4">
    <name type="scientific">Microbacterium lemovicicum</name>
    <dbReference type="NCBI Taxonomy" id="1072463"/>
    <lineage>
        <taxon>Bacteria</taxon>
        <taxon>Bacillati</taxon>
        <taxon>Actinomycetota</taxon>
        <taxon>Actinomycetes</taxon>
        <taxon>Micrococcales</taxon>
        <taxon>Microbacteriaceae</taxon>
        <taxon>Microbacterium</taxon>
    </lineage>
</organism>
<name>A0A3Q9IZV0_9MICO</name>
<dbReference type="SUPFAM" id="SSF102588">
    <property type="entry name" value="LmbE-like"/>
    <property type="match status" value="1"/>
</dbReference>
<dbReference type="Proteomes" id="UP000276888">
    <property type="component" value="Chromosome"/>
</dbReference>
<keyword evidence="3" id="KW-0830">Ubiquinone</keyword>
<dbReference type="Pfam" id="PF02585">
    <property type="entry name" value="PIG-L"/>
    <property type="match status" value="1"/>
</dbReference>
<dbReference type="KEGG" id="mlv:CVS47_01896"/>
<proteinExistence type="predicted"/>
<dbReference type="GO" id="GO:0008757">
    <property type="term" value="F:S-adenosylmethionine-dependent methyltransferase activity"/>
    <property type="evidence" value="ECO:0007669"/>
    <property type="project" value="InterPro"/>
</dbReference>
<keyword evidence="3" id="KW-0489">Methyltransferase</keyword>
<dbReference type="CDD" id="cd02440">
    <property type="entry name" value="AdoMet_MTases"/>
    <property type="match status" value="1"/>
</dbReference>
<dbReference type="InterPro" id="IPR029063">
    <property type="entry name" value="SAM-dependent_MTases_sf"/>
</dbReference>
<dbReference type="EC" id="2.1.1.163" evidence="3"/>
<evidence type="ECO:0000313" key="3">
    <source>
        <dbReference type="EMBL" id="AZS37262.1"/>
    </source>
</evidence>
<dbReference type="EMBL" id="CP031423">
    <property type="protein sequence ID" value="AZS37262.1"/>
    <property type="molecule type" value="Genomic_DNA"/>
</dbReference>
<dbReference type="GO" id="GO:0032259">
    <property type="term" value="P:methylation"/>
    <property type="evidence" value="ECO:0007669"/>
    <property type="project" value="UniProtKB-KW"/>
</dbReference>
<dbReference type="GO" id="GO:0016137">
    <property type="term" value="P:glycoside metabolic process"/>
    <property type="evidence" value="ECO:0007669"/>
    <property type="project" value="UniProtKB-ARBA"/>
</dbReference>
<protein>
    <submittedName>
        <fullName evidence="3">Ubiquinone/menaquinone biosynthesis C-methyltransferase UbiE</fullName>
        <ecNumber evidence="3">2.1.1.163</ecNumber>
    </submittedName>
</protein>
<dbReference type="RefSeq" id="WP_127095844.1">
    <property type="nucleotide sequence ID" value="NZ_CP031423.1"/>
</dbReference>
<dbReference type="SUPFAM" id="SSF53335">
    <property type="entry name" value="S-adenosyl-L-methionine-dependent methyltransferases"/>
    <property type="match status" value="1"/>
</dbReference>
<dbReference type="InterPro" id="IPR013216">
    <property type="entry name" value="Methyltransf_11"/>
</dbReference>
<dbReference type="PANTHER" id="PTHR12993:SF29">
    <property type="entry name" value="BLR3841 PROTEIN"/>
    <property type="match status" value="1"/>
</dbReference>
<gene>
    <name evidence="3" type="primary">ubiE</name>
    <name evidence="3" type="ORF">CVS47_01896</name>
</gene>
<evidence type="ECO:0000259" key="2">
    <source>
        <dbReference type="Pfam" id="PF08241"/>
    </source>
</evidence>
<evidence type="ECO:0000313" key="4">
    <source>
        <dbReference type="Proteomes" id="UP000276888"/>
    </source>
</evidence>
<dbReference type="PANTHER" id="PTHR12993">
    <property type="entry name" value="N-ACETYLGLUCOSAMINYL-PHOSPHATIDYLINOSITOL DE-N-ACETYLASE-RELATED"/>
    <property type="match status" value="1"/>
</dbReference>
<dbReference type="Pfam" id="PF08241">
    <property type="entry name" value="Methyltransf_11"/>
    <property type="match status" value="1"/>
</dbReference>
<dbReference type="AlphaFoldDB" id="A0A3Q9IZV0"/>
<accession>A0A3Q9IZV0</accession>
<dbReference type="InterPro" id="IPR024078">
    <property type="entry name" value="LmbE-like_dom_sf"/>
</dbReference>
<sequence length="474" mass="50910">MAGGFSHLDPGTPEDEWAAAFRTAAVSRADLDVAALVVVAAHPDDETLGAGGLIGLVARRGTPVRVIVATDGEGSHPASPTRSPAELARTRRDEVTAALELLNPGSAPEFLGIPDGAVAAHARVLAGAVSDVLDTLPQPALVIAPWSGDGHGDHRAAAEATAEVCRRRGAAFRGYPIWLWHWGTPADAPWEHMERVPLDGEAQELKARAMAEHRSQTSPLSPAVGDEAVLHSGMRAHFSRPFEILVLDAAAPSSPLMESAATTVAPTQEEPSPGSTPRQWFDDFYDRNGDPWGFDTRWYEQRKRAVLLGALPRRGYEHALELGCSTGALTAALADRCERVTAVDFAQAALDAARERIGDRESVELRQAALPAEWPDGAFDLIVLSELGYYWDAADLERAIDRMLRSLRPGGHIVACHWRHPVASHPVTGDGVHVALRTQPDLHTIVHHEEEDFLLDVFGTAPARSVAAETGLLP</sequence>
<dbReference type="InterPro" id="IPR003737">
    <property type="entry name" value="GlcNAc_PI_deacetylase-related"/>
</dbReference>
<evidence type="ECO:0000256" key="1">
    <source>
        <dbReference type="ARBA" id="ARBA00022833"/>
    </source>
</evidence>
<keyword evidence="3" id="KW-0808">Transferase</keyword>
<keyword evidence="4" id="KW-1185">Reference proteome</keyword>